<dbReference type="Proteomes" id="UP001374535">
    <property type="component" value="Chromosome 9"/>
</dbReference>
<accession>A0AAQ3MUG2</accession>
<evidence type="ECO:0000313" key="2">
    <source>
        <dbReference type="EMBL" id="WVY97415.1"/>
    </source>
</evidence>
<feature type="non-terminal residue" evidence="2">
    <location>
        <position position="1"/>
    </location>
</feature>
<sequence>PREEQKPRIPKSKPLLRNHLPPCETKLATRKERESPLPVKTTSEREKKERKKRASPFLSKTNSTEKGKERKTVSVPLRVTTNERRLVAPSSQRCLHHPRFAAGSASMAGSQIRVNYSRRSRRSD</sequence>
<proteinExistence type="predicted"/>
<keyword evidence="3" id="KW-1185">Reference proteome</keyword>
<dbReference type="EMBL" id="CP144692">
    <property type="protein sequence ID" value="WVY97415.1"/>
    <property type="molecule type" value="Genomic_DNA"/>
</dbReference>
<evidence type="ECO:0000313" key="3">
    <source>
        <dbReference type="Proteomes" id="UP001374535"/>
    </source>
</evidence>
<gene>
    <name evidence="2" type="ORF">V8G54_029566</name>
</gene>
<protein>
    <submittedName>
        <fullName evidence="2">Uncharacterized protein</fullName>
    </submittedName>
</protein>
<evidence type="ECO:0000256" key="1">
    <source>
        <dbReference type="SAM" id="MobiDB-lite"/>
    </source>
</evidence>
<organism evidence="2 3">
    <name type="scientific">Vigna mungo</name>
    <name type="common">Black gram</name>
    <name type="synonym">Phaseolus mungo</name>
    <dbReference type="NCBI Taxonomy" id="3915"/>
    <lineage>
        <taxon>Eukaryota</taxon>
        <taxon>Viridiplantae</taxon>
        <taxon>Streptophyta</taxon>
        <taxon>Embryophyta</taxon>
        <taxon>Tracheophyta</taxon>
        <taxon>Spermatophyta</taxon>
        <taxon>Magnoliopsida</taxon>
        <taxon>eudicotyledons</taxon>
        <taxon>Gunneridae</taxon>
        <taxon>Pentapetalae</taxon>
        <taxon>rosids</taxon>
        <taxon>fabids</taxon>
        <taxon>Fabales</taxon>
        <taxon>Fabaceae</taxon>
        <taxon>Papilionoideae</taxon>
        <taxon>50 kb inversion clade</taxon>
        <taxon>NPAAA clade</taxon>
        <taxon>indigoferoid/millettioid clade</taxon>
        <taxon>Phaseoleae</taxon>
        <taxon>Vigna</taxon>
    </lineage>
</organism>
<feature type="region of interest" description="Disordered" evidence="1">
    <location>
        <begin position="1"/>
        <end position="124"/>
    </location>
</feature>
<name>A0AAQ3MUG2_VIGMU</name>
<reference evidence="2 3" key="1">
    <citation type="journal article" date="2023" name="Life. Sci Alliance">
        <title>Evolutionary insights into 3D genome organization and epigenetic landscape of Vigna mungo.</title>
        <authorList>
            <person name="Junaid A."/>
            <person name="Singh B."/>
            <person name="Bhatia S."/>
        </authorList>
    </citation>
    <scope>NUCLEOTIDE SEQUENCE [LARGE SCALE GENOMIC DNA]</scope>
    <source>
        <strain evidence="2">Urdbean</strain>
    </source>
</reference>
<feature type="compositionally biased region" description="Basic and acidic residues" evidence="1">
    <location>
        <begin position="63"/>
        <end position="72"/>
    </location>
</feature>
<dbReference type="AlphaFoldDB" id="A0AAQ3MUG2"/>